<accession>A0ABT0RGL3</accession>
<dbReference type="InterPro" id="IPR022998">
    <property type="entry name" value="ThiamineP_synth_TenI"/>
</dbReference>
<sequence>MKRRQTPRQWLALDRDEQSAWRTVRRLPPGTGVLLLCRDLSKRERSVMLAKLRRIAATRGLTISDEAEGGGARVHNMRELRRANLAKIPLIFLSPVFPTASHPDWRPLPRMRAAAMIQLAKAPVIALGGMSERRFWLVKALGFQGWAGIGAWARSRSKRSS</sequence>
<protein>
    <submittedName>
        <fullName evidence="2">Thiamine phosphate synthase</fullName>
    </submittedName>
</protein>
<comment type="caution">
    <text evidence="2">The sequence shown here is derived from an EMBL/GenBank/DDBJ whole genome shotgun (WGS) entry which is preliminary data.</text>
</comment>
<dbReference type="SUPFAM" id="SSF51391">
    <property type="entry name" value="Thiamin phosphate synthase"/>
    <property type="match status" value="1"/>
</dbReference>
<dbReference type="RefSeq" id="WP_249868320.1">
    <property type="nucleotide sequence ID" value="NZ_JAMGBC010000001.1"/>
</dbReference>
<evidence type="ECO:0000313" key="2">
    <source>
        <dbReference type="EMBL" id="MCL6679422.1"/>
    </source>
</evidence>
<reference evidence="2" key="1">
    <citation type="submission" date="2022-05" db="EMBL/GenBank/DDBJ databases">
        <authorList>
            <person name="Jo J.-H."/>
            <person name="Im W.-T."/>
        </authorList>
    </citation>
    <scope>NUCLEOTIDE SEQUENCE</scope>
    <source>
        <strain evidence="2">RG327</strain>
    </source>
</reference>
<evidence type="ECO:0000259" key="1">
    <source>
        <dbReference type="Pfam" id="PF02581"/>
    </source>
</evidence>
<dbReference type="EMBL" id="JAMGBC010000001">
    <property type="protein sequence ID" value="MCL6679422.1"/>
    <property type="molecule type" value="Genomic_DNA"/>
</dbReference>
<dbReference type="InterPro" id="IPR013785">
    <property type="entry name" value="Aldolase_TIM"/>
</dbReference>
<organism evidence="2 3">
    <name type="scientific">Sphingomonas anseongensis</name>
    <dbReference type="NCBI Taxonomy" id="2908207"/>
    <lineage>
        <taxon>Bacteria</taxon>
        <taxon>Pseudomonadati</taxon>
        <taxon>Pseudomonadota</taxon>
        <taxon>Alphaproteobacteria</taxon>
        <taxon>Sphingomonadales</taxon>
        <taxon>Sphingomonadaceae</taxon>
        <taxon>Sphingomonas</taxon>
    </lineage>
</organism>
<dbReference type="Pfam" id="PF02581">
    <property type="entry name" value="TMP-TENI"/>
    <property type="match status" value="1"/>
</dbReference>
<name>A0ABT0RGL3_9SPHN</name>
<keyword evidence="3" id="KW-1185">Reference proteome</keyword>
<dbReference type="Proteomes" id="UP001165343">
    <property type="component" value="Unassembled WGS sequence"/>
</dbReference>
<proteinExistence type="predicted"/>
<dbReference type="Gene3D" id="3.20.20.70">
    <property type="entry name" value="Aldolase class I"/>
    <property type="match status" value="1"/>
</dbReference>
<dbReference type="InterPro" id="IPR036206">
    <property type="entry name" value="ThiamineP_synth_sf"/>
</dbReference>
<gene>
    <name evidence="2" type="ORF">LZ519_08880</name>
</gene>
<feature type="domain" description="Thiamine phosphate synthase/TenI" evidence="1">
    <location>
        <begin position="71"/>
        <end position="151"/>
    </location>
</feature>
<evidence type="ECO:0000313" key="3">
    <source>
        <dbReference type="Proteomes" id="UP001165343"/>
    </source>
</evidence>